<gene>
    <name evidence="1" type="ORF">A2570_03780</name>
</gene>
<dbReference type="Proteomes" id="UP000178570">
    <property type="component" value="Unassembled WGS sequence"/>
</dbReference>
<sequence length="401" mass="47260">MAEITSKFLEKIQSNKRIRQTLAREDPMWFSLLYLRDHFDYPFAPFHIEMFHLIRQEDFNLIAVMAFRESGKSTIMNLANVLWSILGKPEKKFAIIIGKTQEQAKNHFLNIKAELENNDLLIEDFGPFAEDNDDLKRLSLELVYHESKIMSLASEQSIRGLKYGQHRPGLIICDDLEDLFSVFDYKESDLLYDRFYKEIVPAGNLKTKIVVLGNLLSQDSLIMRLKNDIREKQTKGVFRAYPLVDDEGLVLWQSKFNSPEKINELRNKLSEDSWSREYLLSLDGRTCISNDLSEKLPDLTDKENYMHVISRRCRYKLLSVEKHYKDIFKKTTIQGALIPQMEMFKIAIPSKNDIEAPWPDDPLFETYQEYEREKREIADEYKKELKESIHARCEMRAFENQ</sequence>
<evidence type="ECO:0000313" key="2">
    <source>
        <dbReference type="Proteomes" id="UP000178570"/>
    </source>
</evidence>
<protein>
    <recommendedName>
        <fullName evidence="3">Terminase large subunit gp17-like C-terminal domain-containing protein</fullName>
    </recommendedName>
</protein>
<dbReference type="STRING" id="1797529.A2570_03780"/>
<accession>A0A1G1XK30</accession>
<name>A0A1G1XK30_9BACT</name>
<reference evidence="1 2" key="1">
    <citation type="journal article" date="2016" name="Nat. Commun.">
        <title>Thousands of microbial genomes shed light on interconnected biogeochemical processes in an aquifer system.</title>
        <authorList>
            <person name="Anantharaman K."/>
            <person name="Brown C.T."/>
            <person name="Hug L.A."/>
            <person name="Sharon I."/>
            <person name="Castelle C.J."/>
            <person name="Probst A.J."/>
            <person name="Thomas B.C."/>
            <person name="Singh A."/>
            <person name="Wilkins M.J."/>
            <person name="Karaoz U."/>
            <person name="Brodie E.L."/>
            <person name="Williams K.H."/>
            <person name="Hubbard S.S."/>
            <person name="Banfield J.F."/>
        </authorList>
    </citation>
    <scope>NUCLEOTIDE SEQUENCE [LARGE SCALE GENOMIC DNA]</scope>
</reference>
<dbReference type="InterPro" id="IPR027417">
    <property type="entry name" value="P-loop_NTPase"/>
</dbReference>
<comment type="caution">
    <text evidence="1">The sequence shown here is derived from an EMBL/GenBank/DDBJ whole genome shotgun (WGS) entry which is preliminary data.</text>
</comment>
<dbReference type="AlphaFoldDB" id="A0A1G1XK30"/>
<organism evidence="1 2">
    <name type="scientific">Candidatus Brennerbacteria bacterium RIFOXYD1_FULL_41_16</name>
    <dbReference type="NCBI Taxonomy" id="1797529"/>
    <lineage>
        <taxon>Bacteria</taxon>
        <taxon>Candidatus Brenneribacteriota</taxon>
    </lineage>
</organism>
<proteinExistence type="predicted"/>
<evidence type="ECO:0008006" key="3">
    <source>
        <dbReference type="Google" id="ProtNLM"/>
    </source>
</evidence>
<dbReference type="Gene3D" id="3.40.50.300">
    <property type="entry name" value="P-loop containing nucleotide triphosphate hydrolases"/>
    <property type="match status" value="1"/>
</dbReference>
<dbReference type="EMBL" id="MHHY01000009">
    <property type="protein sequence ID" value="OGY40368.1"/>
    <property type="molecule type" value="Genomic_DNA"/>
</dbReference>
<evidence type="ECO:0000313" key="1">
    <source>
        <dbReference type="EMBL" id="OGY40368.1"/>
    </source>
</evidence>